<organism evidence="2 3">
    <name type="scientific">Pelotomaculum schinkii</name>
    <dbReference type="NCBI Taxonomy" id="78350"/>
    <lineage>
        <taxon>Bacteria</taxon>
        <taxon>Bacillati</taxon>
        <taxon>Bacillota</taxon>
        <taxon>Clostridia</taxon>
        <taxon>Eubacteriales</taxon>
        <taxon>Desulfotomaculaceae</taxon>
        <taxon>Pelotomaculum</taxon>
    </lineage>
</organism>
<comment type="caution">
    <text evidence="2">The sequence shown here is derived from an EMBL/GenBank/DDBJ whole genome shotgun (WGS) entry which is preliminary data.</text>
</comment>
<keyword evidence="1" id="KW-0812">Transmembrane</keyword>
<proteinExistence type="predicted"/>
<dbReference type="EMBL" id="QFGA01000004">
    <property type="protein sequence ID" value="TEB04226.1"/>
    <property type="molecule type" value="Genomic_DNA"/>
</dbReference>
<evidence type="ECO:0000256" key="1">
    <source>
        <dbReference type="SAM" id="Phobius"/>
    </source>
</evidence>
<keyword evidence="1" id="KW-0472">Membrane</keyword>
<keyword evidence="3" id="KW-1185">Reference proteome</keyword>
<reference evidence="2 3" key="1">
    <citation type="journal article" date="2018" name="Environ. Microbiol.">
        <title>Novel energy conservation strategies and behaviour of Pelotomaculum schinkii driving syntrophic propionate catabolism.</title>
        <authorList>
            <person name="Hidalgo-Ahumada C.A.P."/>
            <person name="Nobu M.K."/>
            <person name="Narihiro T."/>
            <person name="Tamaki H."/>
            <person name="Liu W.T."/>
            <person name="Kamagata Y."/>
            <person name="Stams A.J.M."/>
            <person name="Imachi H."/>
            <person name="Sousa D.Z."/>
        </authorList>
    </citation>
    <scope>NUCLEOTIDE SEQUENCE [LARGE SCALE GENOMIC DNA]</scope>
    <source>
        <strain evidence="2 3">HH</strain>
    </source>
</reference>
<name>A0A4Y7R642_9FIRM</name>
<evidence type="ECO:0000313" key="3">
    <source>
        <dbReference type="Proteomes" id="UP000298324"/>
    </source>
</evidence>
<keyword evidence="1" id="KW-1133">Transmembrane helix</keyword>
<dbReference type="Proteomes" id="UP000298324">
    <property type="component" value="Unassembled WGS sequence"/>
</dbReference>
<protein>
    <submittedName>
        <fullName evidence="2">Putative F0F1-ATPase subunit</fullName>
    </submittedName>
</protein>
<dbReference type="Pfam" id="PF09527">
    <property type="entry name" value="ATPase_gene1"/>
    <property type="match status" value="1"/>
</dbReference>
<dbReference type="RefSeq" id="WP_134216723.1">
    <property type="nucleotide sequence ID" value="NZ_QFGA01000004.1"/>
</dbReference>
<evidence type="ECO:0000313" key="2">
    <source>
        <dbReference type="EMBL" id="TEB04226.1"/>
    </source>
</evidence>
<feature type="transmembrane region" description="Helical" evidence="1">
    <location>
        <begin position="54"/>
        <end position="74"/>
    </location>
</feature>
<accession>A0A4Y7R642</accession>
<sequence>MAEKKDKKIEEKREGRGGVLQALALTTTIGMEMAITVVLGYFGGRYLDQMLGTGPWLLLVGVLGGLAAGMLGVYKTLKGFLGE</sequence>
<dbReference type="InterPro" id="IPR032820">
    <property type="entry name" value="ATPase_put"/>
</dbReference>
<feature type="transmembrane region" description="Helical" evidence="1">
    <location>
        <begin position="20"/>
        <end position="42"/>
    </location>
</feature>
<dbReference type="AlphaFoldDB" id="A0A4Y7R642"/>
<gene>
    <name evidence="2" type="ORF">Psch_03951</name>
</gene>